<gene>
    <name evidence="1" type="ORF">SacN8_04150</name>
</gene>
<accession>M1IUA5</accession>
<dbReference type="HOGENOM" id="CLU_200891_0_0_2"/>
<reference evidence="1 2" key="1">
    <citation type="journal article" date="2012" name="ISME J.">
        <title>Genomic evidence of rapid, global-scale gene flow in a Sulfolobus species.</title>
        <authorList>
            <person name="Mao D."/>
            <person name="Grogan D."/>
        </authorList>
    </citation>
    <scope>NUCLEOTIDE SEQUENCE [LARGE SCALE GENOMIC DNA]</scope>
    <source>
        <strain evidence="1 2">N8</strain>
    </source>
</reference>
<dbReference type="KEGG" id="sacn:SacN8_04150"/>
<dbReference type="EMBL" id="CP002817">
    <property type="protein sequence ID" value="AGE70801.1"/>
    <property type="molecule type" value="Genomic_DNA"/>
</dbReference>
<organism evidence="2">
    <name type="scientific">Sulfolobus acidocaldarius N8</name>
    <dbReference type="NCBI Taxonomy" id="1028566"/>
    <lineage>
        <taxon>Archaea</taxon>
        <taxon>Thermoproteota</taxon>
        <taxon>Thermoprotei</taxon>
        <taxon>Sulfolobales</taxon>
        <taxon>Sulfolobaceae</taxon>
        <taxon>Sulfolobus</taxon>
    </lineage>
</organism>
<evidence type="ECO:0000313" key="1">
    <source>
        <dbReference type="EMBL" id="AGE70801.1"/>
    </source>
</evidence>
<evidence type="ECO:0000313" key="2">
    <source>
        <dbReference type="Proteomes" id="UP000011281"/>
    </source>
</evidence>
<protein>
    <submittedName>
        <fullName evidence="1">Uncharacterized protein</fullName>
    </submittedName>
</protein>
<proteinExistence type="predicted"/>
<sequence>MPMQLNTNITAVRCSWCGKVINNEPIVVKTCCNNKPWVFCSRQCYNMWVRDWLKSQEQQRGAKKKGGML</sequence>
<dbReference type="Proteomes" id="UP000011281">
    <property type="component" value="Chromosome"/>
</dbReference>
<name>M1IUA5_9CREN</name>
<dbReference type="AlphaFoldDB" id="M1IUA5"/>